<name>A0ABM9BN61_9BACL</name>
<keyword evidence="1" id="KW-1133">Transmembrane helix</keyword>
<keyword evidence="3" id="KW-1185">Reference proteome</keyword>
<comment type="caution">
    <text evidence="2">The sequence shown here is derived from an EMBL/GenBank/DDBJ whole genome shotgun (WGS) entry which is preliminary data.</text>
</comment>
<proteinExistence type="predicted"/>
<evidence type="ECO:0000313" key="2">
    <source>
        <dbReference type="EMBL" id="CAH1191114.1"/>
    </source>
</evidence>
<sequence>MLNRSGPVKLLAVIAGIVILNIAVLSPGLLGVEIGGESTLQTATGVTLLFISLLVVLYGSYNLLFKGPAPKSVRLLTSPDDYTAMLQQYKNVKVLKNDVLLALDQLERIEKKKTTLTRVLGVRFDPTELSYRKFSSVIAEVEKLLYLNVRGMLNKLSLFDTSEFSLFANTHKPPPFSEKLIQKKTALYNDFFTSLKGYLGANEEILLKLDQLLLEISELDSTNYDRIEEMPCMQELSALINQTKLYQ</sequence>
<evidence type="ECO:0000313" key="3">
    <source>
        <dbReference type="Proteomes" id="UP000838324"/>
    </source>
</evidence>
<accession>A0ABM9BN61</accession>
<gene>
    <name evidence="2" type="ORF">PAECIP111892_00498</name>
</gene>
<feature type="transmembrane region" description="Helical" evidence="1">
    <location>
        <begin position="12"/>
        <end position="30"/>
    </location>
</feature>
<dbReference type="Proteomes" id="UP000838324">
    <property type="component" value="Unassembled WGS sequence"/>
</dbReference>
<feature type="transmembrane region" description="Helical" evidence="1">
    <location>
        <begin position="42"/>
        <end position="64"/>
    </location>
</feature>
<dbReference type="EMBL" id="CAKMMG010000001">
    <property type="protein sequence ID" value="CAH1191114.1"/>
    <property type="molecule type" value="Genomic_DNA"/>
</dbReference>
<evidence type="ECO:0008006" key="4">
    <source>
        <dbReference type="Google" id="ProtNLM"/>
    </source>
</evidence>
<keyword evidence="1" id="KW-0812">Transmembrane</keyword>
<protein>
    <recommendedName>
        <fullName evidence="4">5-bromo-4-chloroindolyl phosphate hydrolysis protein</fullName>
    </recommendedName>
</protein>
<organism evidence="2 3">
    <name type="scientific">Paenibacillus auburnensis</name>
    <dbReference type="NCBI Taxonomy" id="2905649"/>
    <lineage>
        <taxon>Bacteria</taxon>
        <taxon>Bacillati</taxon>
        <taxon>Bacillota</taxon>
        <taxon>Bacilli</taxon>
        <taxon>Bacillales</taxon>
        <taxon>Paenibacillaceae</taxon>
        <taxon>Paenibacillus</taxon>
    </lineage>
</organism>
<reference evidence="2" key="1">
    <citation type="submission" date="2022-01" db="EMBL/GenBank/DDBJ databases">
        <authorList>
            <person name="Criscuolo A."/>
        </authorList>
    </citation>
    <scope>NUCLEOTIDE SEQUENCE</scope>
    <source>
        <strain evidence="2">CIP111892</strain>
    </source>
</reference>
<keyword evidence="1" id="KW-0472">Membrane</keyword>
<dbReference type="RefSeq" id="WP_236329434.1">
    <property type="nucleotide sequence ID" value="NZ_CAKMMG010000001.1"/>
</dbReference>
<evidence type="ECO:0000256" key="1">
    <source>
        <dbReference type="SAM" id="Phobius"/>
    </source>
</evidence>